<sequence length="195" mass="21515">MALDEAALDALFRNARTHSTFSDTPVSDEELKALYELTKLGPTSANCSPARFLFIRTEEGKKTLRPCLSGGNIEPVMAAPVTVVVAFDPHFYMKLPELYPDADVKPWFSGNPDLAEETSMRNSSLQGAYFLMAARAMGFATGAMSGFDKVKLDRAFFGQNGWKSNFLINLGRPKPDETLPPRLPRLPFDEAAEFA</sequence>
<dbReference type="NCBIfam" id="NF003768">
    <property type="entry name" value="PRK05365.1"/>
    <property type="match status" value="1"/>
</dbReference>
<evidence type="ECO:0000256" key="4">
    <source>
        <dbReference type="ARBA" id="ARBA00023002"/>
    </source>
</evidence>
<dbReference type="InterPro" id="IPR050461">
    <property type="entry name" value="Nitroreductase_HadB/RutE"/>
</dbReference>
<proteinExistence type="predicted"/>
<dbReference type="STRING" id="1120923.SAMN02746095_02073"/>
<keyword evidence="7" id="KW-1185">Reference proteome</keyword>
<keyword evidence="4" id="KW-0560">Oxidoreductase</keyword>
<name>A0A0D6PF80_9PROT</name>
<dbReference type="OrthoDB" id="9784375at2"/>
<accession>A0A0D6PF80</accession>
<protein>
    <submittedName>
        <fullName evidence="6">NADH dehydrogenase/NAD(P)H nitroreductase</fullName>
    </submittedName>
</protein>
<evidence type="ECO:0000256" key="1">
    <source>
        <dbReference type="ARBA" id="ARBA00022630"/>
    </source>
</evidence>
<dbReference type="InterPro" id="IPR000415">
    <property type="entry name" value="Nitroreductase-like"/>
</dbReference>
<reference evidence="6 7" key="1">
    <citation type="submission" date="2012-11" db="EMBL/GenBank/DDBJ databases">
        <title>Whole genome sequence of Acidocella aminolytica 101 = DSM 11237.</title>
        <authorList>
            <person name="Azuma Y."/>
            <person name="Higashiura N."/>
            <person name="Hirakawa H."/>
            <person name="Matsushita K."/>
        </authorList>
    </citation>
    <scope>NUCLEOTIDE SEQUENCE [LARGE SCALE GENOMIC DNA]</scope>
    <source>
        <strain evidence="7">101 / DSM 11237</strain>
    </source>
</reference>
<dbReference type="RefSeq" id="WP_048878443.1">
    <property type="nucleotide sequence ID" value="NZ_BANC01000035.1"/>
</dbReference>
<comment type="caution">
    <text evidence="6">The sequence shown here is derived from an EMBL/GenBank/DDBJ whole genome shotgun (WGS) entry which is preliminary data.</text>
</comment>
<dbReference type="InterPro" id="IPR023936">
    <property type="entry name" value="RutE-like"/>
</dbReference>
<dbReference type="GO" id="GO:0016491">
    <property type="term" value="F:oxidoreductase activity"/>
    <property type="evidence" value="ECO:0007669"/>
    <property type="project" value="UniProtKB-KW"/>
</dbReference>
<organism evidence="6 7">
    <name type="scientific">Acidocella aminolytica 101 = DSM 11237</name>
    <dbReference type="NCBI Taxonomy" id="1120923"/>
    <lineage>
        <taxon>Bacteria</taxon>
        <taxon>Pseudomonadati</taxon>
        <taxon>Pseudomonadota</taxon>
        <taxon>Alphaproteobacteria</taxon>
        <taxon>Acetobacterales</taxon>
        <taxon>Acidocellaceae</taxon>
        <taxon>Acidocella</taxon>
    </lineage>
</organism>
<keyword evidence="1" id="KW-0285">Flavoprotein</keyword>
<evidence type="ECO:0000313" key="7">
    <source>
        <dbReference type="Proteomes" id="UP000032668"/>
    </source>
</evidence>
<keyword evidence="3" id="KW-0521">NADP</keyword>
<gene>
    <name evidence="6" type="ORF">Aam_035_023</name>
</gene>
<evidence type="ECO:0000256" key="3">
    <source>
        <dbReference type="ARBA" id="ARBA00022857"/>
    </source>
</evidence>
<dbReference type="InterPro" id="IPR029479">
    <property type="entry name" value="Nitroreductase"/>
</dbReference>
<dbReference type="EMBL" id="BANC01000035">
    <property type="protein sequence ID" value="GAN80016.1"/>
    <property type="molecule type" value="Genomic_DNA"/>
</dbReference>
<dbReference type="Proteomes" id="UP000032668">
    <property type="component" value="Unassembled WGS sequence"/>
</dbReference>
<dbReference type="PANTHER" id="PTHR43543">
    <property type="entry name" value="MALONIC SEMIALDEHYDE REDUCTASE RUTE-RELATED"/>
    <property type="match status" value="1"/>
</dbReference>
<evidence type="ECO:0000313" key="6">
    <source>
        <dbReference type="EMBL" id="GAN80016.1"/>
    </source>
</evidence>
<dbReference type="PANTHER" id="PTHR43543:SF1">
    <property type="entry name" value="MALONIC SEMIALDEHYDE REDUCTASE RUTE-RELATED"/>
    <property type="match status" value="1"/>
</dbReference>
<dbReference type="Gene3D" id="3.40.109.10">
    <property type="entry name" value="NADH Oxidase"/>
    <property type="match status" value="1"/>
</dbReference>
<feature type="domain" description="Nitroreductase" evidence="5">
    <location>
        <begin position="14"/>
        <end position="171"/>
    </location>
</feature>
<evidence type="ECO:0000256" key="2">
    <source>
        <dbReference type="ARBA" id="ARBA00022643"/>
    </source>
</evidence>
<dbReference type="AlphaFoldDB" id="A0A0D6PF80"/>
<dbReference type="CDD" id="cd02148">
    <property type="entry name" value="RutE-like"/>
    <property type="match status" value="1"/>
</dbReference>
<keyword evidence="2" id="KW-0288">FMN</keyword>
<evidence type="ECO:0000259" key="5">
    <source>
        <dbReference type="Pfam" id="PF00881"/>
    </source>
</evidence>
<dbReference type="Pfam" id="PF00881">
    <property type="entry name" value="Nitroreductase"/>
    <property type="match status" value="1"/>
</dbReference>
<dbReference type="SUPFAM" id="SSF55469">
    <property type="entry name" value="FMN-dependent nitroreductase-like"/>
    <property type="match status" value="1"/>
</dbReference>